<evidence type="ECO:0000256" key="6">
    <source>
        <dbReference type="ARBA" id="ARBA00023136"/>
    </source>
</evidence>
<dbReference type="AlphaFoldDB" id="A0A1M6AWD4"/>
<reference evidence="10" key="1">
    <citation type="submission" date="2016-11" db="EMBL/GenBank/DDBJ databases">
        <authorList>
            <person name="Varghese N."/>
            <person name="Submissions S."/>
        </authorList>
    </citation>
    <scope>NUCLEOTIDE SEQUENCE [LARGE SCALE GENOMIC DNA]</scope>
    <source>
        <strain evidence="10">DSM 19858</strain>
    </source>
</reference>
<keyword evidence="10" id="KW-1185">Reference proteome</keyword>
<dbReference type="PANTHER" id="PTHR34582:SF6">
    <property type="entry name" value="UPF0702 TRANSMEMBRANE PROTEIN YCAP"/>
    <property type="match status" value="1"/>
</dbReference>
<dbReference type="Pfam" id="PF04239">
    <property type="entry name" value="DUF421"/>
    <property type="match status" value="1"/>
</dbReference>
<evidence type="ECO:0000313" key="10">
    <source>
        <dbReference type="Proteomes" id="UP000184543"/>
    </source>
</evidence>
<dbReference type="InterPro" id="IPR007353">
    <property type="entry name" value="DUF421"/>
</dbReference>
<evidence type="ECO:0000256" key="2">
    <source>
        <dbReference type="ARBA" id="ARBA00006448"/>
    </source>
</evidence>
<evidence type="ECO:0000313" key="9">
    <source>
        <dbReference type="EMBL" id="SHI40859.1"/>
    </source>
</evidence>
<evidence type="ECO:0000256" key="4">
    <source>
        <dbReference type="ARBA" id="ARBA00022692"/>
    </source>
</evidence>
<dbReference type="Gene3D" id="3.30.240.20">
    <property type="entry name" value="bsu07140 like domains"/>
    <property type="match status" value="1"/>
</dbReference>
<evidence type="ECO:0000256" key="5">
    <source>
        <dbReference type="ARBA" id="ARBA00022989"/>
    </source>
</evidence>
<keyword evidence="3" id="KW-1003">Cell membrane</keyword>
<keyword evidence="4 7" id="KW-0812">Transmembrane</keyword>
<name>A0A1M6AWD4_9FLAO</name>
<gene>
    <name evidence="9" type="ORF">SAMN04488513_101208</name>
</gene>
<feature type="domain" description="YetF C-terminal" evidence="8">
    <location>
        <begin position="87"/>
        <end position="156"/>
    </location>
</feature>
<feature type="transmembrane region" description="Helical" evidence="7">
    <location>
        <begin position="39"/>
        <end position="57"/>
    </location>
</feature>
<sequence length="170" mass="18521">MFSISLATILKITFAGLAIYAYIILITRMAGKRTFAKMGSFDFAITIAMGSILADAVNKPSGSFMPALISLGLLALLQVVFAKLRTKSSVFEHTVTNTPVLLMRDGQIYEENLKKCLVTKSDLMAKLREANVLQFSEVKAVVFETTGDISVLHGREALTIDKALLDGVED</sequence>
<organism evidence="9 10">
    <name type="scientific">Pseudozobellia thermophila</name>
    <dbReference type="NCBI Taxonomy" id="192903"/>
    <lineage>
        <taxon>Bacteria</taxon>
        <taxon>Pseudomonadati</taxon>
        <taxon>Bacteroidota</taxon>
        <taxon>Flavobacteriia</taxon>
        <taxon>Flavobacteriales</taxon>
        <taxon>Flavobacteriaceae</taxon>
        <taxon>Pseudozobellia</taxon>
    </lineage>
</organism>
<keyword evidence="6 7" id="KW-0472">Membrane</keyword>
<dbReference type="EMBL" id="FQYU01000001">
    <property type="protein sequence ID" value="SHI40859.1"/>
    <property type="molecule type" value="Genomic_DNA"/>
</dbReference>
<evidence type="ECO:0000256" key="1">
    <source>
        <dbReference type="ARBA" id="ARBA00004651"/>
    </source>
</evidence>
<feature type="transmembrane region" description="Helical" evidence="7">
    <location>
        <begin position="6"/>
        <end position="27"/>
    </location>
</feature>
<comment type="subcellular location">
    <subcellularLocation>
        <location evidence="1">Cell membrane</location>
        <topology evidence="1">Multi-pass membrane protein</topology>
    </subcellularLocation>
</comment>
<evidence type="ECO:0000256" key="3">
    <source>
        <dbReference type="ARBA" id="ARBA00022475"/>
    </source>
</evidence>
<keyword evidence="5 7" id="KW-1133">Transmembrane helix</keyword>
<evidence type="ECO:0000259" key="8">
    <source>
        <dbReference type="Pfam" id="PF04239"/>
    </source>
</evidence>
<dbReference type="Proteomes" id="UP000184543">
    <property type="component" value="Unassembled WGS sequence"/>
</dbReference>
<evidence type="ECO:0000256" key="7">
    <source>
        <dbReference type="SAM" id="Phobius"/>
    </source>
</evidence>
<protein>
    <recommendedName>
        <fullName evidence="8">YetF C-terminal domain-containing protein</fullName>
    </recommendedName>
</protein>
<dbReference type="InterPro" id="IPR023090">
    <property type="entry name" value="UPF0702_alpha/beta_dom_sf"/>
</dbReference>
<dbReference type="PANTHER" id="PTHR34582">
    <property type="entry name" value="UPF0702 TRANSMEMBRANE PROTEIN YCAP"/>
    <property type="match status" value="1"/>
</dbReference>
<dbReference type="GO" id="GO:0005886">
    <property type="term" value="C:plasma membrane"/>
    <property type="evidence" value="ECO:0007669"/>
    <property type="project" value="UniProtKB-SubCell"/>
</dbReference>
<dbReference type="RefSeq" id="WP_072987066.1">
    <property type="nucleotide sequence ID" value="NZ_FQYU01000001.1"/>
</dbReference>
<comment type="similarity">
    <text evidence="2">Belongs to the UPF0702 family.</text>
</comment>
<accession>A0A1M6AWD4</accession>
<proteinExistence type="inferred from homology"/>
<feature type="transmembrane region" description="Helical" evidence="7">
    <location>
        <begin position="63"/>
        <end position="82"/>
    </location>
</feature>
<dbReference type="OrthoDB" id="9793799at2"/>